<gene>
    <name evidence="1" type="ORF">GCM10011511_49790</name>
</gene>
<name>A0A8J2UHV4_9BACT</name>
<dbReference type="EMBL" id="BMJC01000006">
    <property type="protein sequence ID" value="GGB20109.1"/>
    <property type="molecule type" value="Genomic_DNA"/>
</dbReference>
<dbReference type="AlphaFoldDB" id="A0A8J2UHV4"/>
<sequence length="194" mass="21323">MKEVLLVLCGLLIGRQLMAQTFSEWFRQNHTQLKYLAEQIAALRGYGSVLEKGYAVAQTGLGEIDTIDTTDLAMHTEHFASLDRVSPAVTEDGVVGTIASYSKLLMMAADDIAAASGSLPATPANFPVMGREVAGDIKEAVEDYQKQAADLCTDDRLQLNDAERLRRLDTISRELRSLYRKSIFLLGLLEEANV</sequence>
<dbReference type="Proteomes" id="UP000607559">
    <property type="component" value="Unassembled WGS sequence"/>
</dbReference>
<accession>A0A8J2UHV4</accession>
<reference evidence="1" key="2">
    <citation type="submission" date="2020-09" db="EMBL/GenBank/DDBJ databases">
        <authorList>
            <person name="Sun Q."/>
            <person name="Zhou Y."/>
        </authorList>
    </citation>
    <scope>NUCLEOTIDE SEQUENCE</scope>
    <source>
        <strain evidence="1">CGMCC 1.15448</strain>
    </source>
</reference>
<evidence type="ECO:0000313" key="1">
    <source>
        <dbReference type="EMBL" id="GGB20109.1"/>
    </source>
</evidence>
<dbReference type="RefSeq" id="WP_188936962.1">
    <property type="nucleotide sequence ID" value="NZ_BMJC01000006.1"/>
</dbReference>
<reference evidence="1" key="1">
    <citation type="journal article" date="2014" name="Int. J. Syst. Evol. Microbiol.">
        <title>Complete genome sequence of Corynebacterium casei LMG S-19264T (=DSM 44701T), isolated from a smear-ripened cheese.</title>
        <authorList>
            <consortium name="US DOE Joint Genome Institute (JGI-PGF)"/>
            <person name="Walter F."/>
            <person name="Albersmeier A."/>
            <person name="Kalinowski J."/>
            <person name="Ruckert C."/>
        </authorList>
    </citation>
    <scope>NUCLEOTIDE SEQUENCE</scope>
    <source>
        <strain evidence="1">CGMCC 1.15448</strain>
    </source>
</reference>
<organism evidence="1 2">
    <name type="scientific">Puia dinghuensis</name>
    <dbReference type="NCBI Taxonomy" id="1792502"/>
    <lineage>
        <taxon>Bacteria</taxon>
        <taxon>Pseudomonadati</taxon>
        <taxon>Bacteroidota</taxon>
        <taxon>Chitinophagia</taxon>
        <taxon>Chitinophagales</taxon>
        <taxon>Chitinophagaceae</taxon>
        <taxon>Puia</taxon>
    </lineage>
</organism>
<protein>
    <submittedName>
        <fullName evidence="1">Uncharacterized protein</fullName>
    </submittedName>
</protein>
<evidence type="ECO:0000313" key="2">
    <source>
        <dbReference type="Proteomes" id="UP000607559"/>
    </source>
</evidence>
<keyword evidence="2" id="KW-1185">Reference proteome</keyword>
<comment type="caution">
    <text evidence="1">The sequence shown here is derived from an EMBL/GenBank/DDBJ whole genome shotgun (WGS) entry which is preliminary data.</text>
</comment>
<proteinExistence type="predicted"/>